<evidence type="ECO:0000313" key="3">
    <source>
        <dbReference type="Proteomes" id="UP000029682"/>
    </source>
</evidence>
<evidence type="ECO:0000313" key="2">
    <source>
        <dbReference type="EMBL" id="AIK68654.1"/>
    </source>
</evidence>
<organism evidence="2 3">
    <name type="scientific">Lactococcus phage phi145</name>
    <dbReference type="NCBI Taxonomy" id="1527692"/>
    <lineage>
        <taxon>Viruses</taxon>
        <taxon>Duplodnaviria</taxon>
        <taxon>Heunggongvirae</taxon>
        <taxon>Uroviricota</taxon>
        <taxon>Caudoviricetes</taxon>
        <taxon>Skunavirus</taxon>
        <taxon>Skunavirus sv145</taxon>
    </lineage>
</organism>
<dbReference type="Proteomes" id="UP000029682">
    <property type="component" value="Segment"/>
</dbReference>
<keyword evidence="2" id="KW-0540">Nuclease</keyword>
<sequence length="165" mass="19042">MKDYKFYKNDYLVFSDGRVYSFKSHRYLKPSLNAYGYLKLKINGKNVPLHRIVMETFKGYSDLTVDHIDMNKLNNDISNLEYVTRSENSRRMNEKTGGTISDKFRKNGIKARSKSVVYDGKIFNSGAELCRKLGVERHAVSLAIRQNTRLKGHYVQFGNEVSNGI</sequence>
<feature type="domain" description="HNH nuclease" evidence="1">
    <location>
        <begin position="43"/>
        <end position="89"/>
    </location>
</feature>
<dbReference type="GO" id="GO:0004519">
    <property type="term" value="F:endonuclease activity"/>
    <property type="evidence" value="ECO:0007669"/>
    <property type="project" value="UniProtKB-KW"/>
</dbReference>
<accession>A0A096XV98</accession>
<dbReference type="SMART" id="SM00507">
    <property type="entry name" value="HNHc"/>
    <property type="match status" value="1"/>
</dbReference>
<reference evidence="2 3" key="1">
    <citation type="journal article" date="2014" name="BMC Genomics">
        <title>Methyltransferases acquired by lactococcal 936-type phage provide protection against restriction endonuclease activity.</title>
        <authorList>
            <person name="Murphy J."/>
            <person name="Klumpp J."/>
            <person name="Mahony J."/>
            <person name="O'Connell-Motherway M."/>
            <person name="Nauta A."/>
            <person name="van Sinderen D."/>
        </authorList>
    </citation>
    <scope>NUCLEOTIDE SEQUENCE [LARGE SCALE GENOMIC DNA]</scope>
</reference>
<dbReference type="CDD" id="cd00085">
    <property type="entry name" value="HNHc"/>
    <property type="match status" value="1"/>
</dbReference>
<dbReference type="InterPro" id="IPR003615">
    <property type="entry name" value="HNH_nuc"/>
</dbReference>
<dbReference type="SUPFAM" id="SSF54060">
    <property type="entry name" value="His-Me finger endonucleases"/>
    <property type="match status" value="1"/>
</dbReference>
<gene>
    <name evidence="2" type="ORF">Phi145_10</name>
</gene>
<keyword evidence="3" id="KW-1185">Reference proteome</keyword>
<dbReference type="Gene3D" id="3.90.75.20">
    <property type="match status" value="1"/>
</dbReference>
<dbReference type="EMBL" id="KM091444">
    <property type="protein sequence ID" value="AIK68654.1"/>
    <property type="molecule type" value="Genomic_DNA"/>
</dbReference>
<name>A0A096XV98_9CAUD</name>
<keyword evidence="2" id="KW-0255">Endonuclease</keyword>
<keyword evidence="2" id="KW-0378">Hydrolase</keyword>
<proteinExistence type="predicted"/>
<evidence type="ECO:0000259" key="1">
    <source>
        <dbReference type="SMART" id="SM00507"/>
    </source>
</evidence>
<protein>
    <submittedName>
        <fullName evidence="2">HNH endonuclease</fullName>
    </submittedName>
</protein>
<dbReference type="InterPro" id="IPR044925">
    <property type="entry name" value="His-Me_finger_sf"/>
</dbReference>
<dbReference type="Pfam" id="PF13392">
    <property type="entry name" value="HNH_3"/>
    <property type="match status" value="1"/>
</dbReference>